<accession>A0A0B7MM50</accession>
<gene>
    <name evidence="1" type="ORF">SSCH_430023</name>
</gene>
<evidence type="ECO:0000313" key="1">
    <source>
        <dbReference type="EMBL" id="CEO89283.1"/>
    </source>
</evidence>
<name>A0A0B7MM50_9FIRM</name>
<dbReference type="EMBL" id="CDRZ01000240">
    <property type="protein sequence ID" value="CEO89283.1"/>
    <property type="molecule type" value="Genomic_DNA"/>
</dbReference>
<dbReference type="AlphaFoldDB" id="A0A0B7MM50"/>
<dbReference type="Proteomes" id="UP000046155">
    <property type="component" value="Unassembled WGS sequence"/>
</dbReference>
<organism evidence="1 2">
    <name type="scientific">Syntrophaceticus schinkii</name>
    <dbReference type="NCBI Taxonomy" id="499207"/>
    <lineage>
        <taxon>Bacteria</taxon>
        <taxon>Bacillati</taxon>
        <taxon>Bacillota</taxon>
        <taxon>Clostridia</taxon>
        <taxon>Thermoanaerobacterales</taxon>
        <taxon>Thermoanaerobacterales Family III. Incertae Sedis</taxon>
        <taxon>Syntrophaceticus</taxon>
    </lineage>
</organism>
<evidence type="ECO:0000313" key="2">
    <source>
        <dbReference type="Proteomes" id="UP000046155"/>
    </source>
</evidence>
<reference evidence="2" key="1">
    <citation type="submission" date="2015-01" db="EMBL/GenBank/DDBJ databases">
        <authorList>
            <person name="Manzoor Shahid"/>
            <person name="Zubair Saima"/>
        </authorList>
    </citation>
    <scope>NUCLEOTIDE SEQUENCE [LARGE SCALE GENOMIC DNA]</scope>
    <source>
        <strain evidence="2">Sp3</strain>
    </source>
</reference>
<sequence>MLYLKRKWVVIVREINLKDLKKRYNKKSDKIERKMLRLKANRSRPIRTKPRDYEESRILTKIFLRKFKKRS</sequence>
<keyword evidence="2" id="KW-1185">Reference proteome</keyword>
<protein>
    <submittedName>
        <fullName evidence="1">Uncharacterized protein</fullName>
    </submittedName>
</protein>
<proteinExistence type="predicted"/>